<proteinExistence type="inferred from homology"/>
<dbReference type="Pfam" id="PF17482">
    <property type="entry name" value="Phage_sheath_1C"/>
    <property type="match status" value="1"/>
</dbReference>
<dbReference type="PANTHER" id="PTHR35861">
    <property type="match status" value="1"/>
</dbReference>
<dbReference type="RefSeq" id="WP_115315576.1">
    <property type="nucleotide sequence ID" value="NZ_LWIF01000001.1"/>
</dbReference>
<name>A0A379C9Z4_9PAST</name>
<dbReference type="Pfam" id="PF22671">
    <property type="entry name" value="Gp18_domIII_N"/>
    <property type="match status" value="1"/>
</dbReference>
<dbReference type="PANTHER" id="PTHR35861:SF1">
    <property type="entry name" value="PHAGE TAIL SHEATH PROTEIN"/>
    <property type="match status" value="1"/>
</dbReference>
<gene>
    <name evidence="5" type="ORF">NCTC12872_01056</name>
</gene>
<accession>A0A379C9Z4</accession>
<protein>
    <submittedName>
        <fullName evidence="5">Phage tail sheath protein</fullName>
    </submittedName>
</protein>
<organism evidence="5 6">
    <name type="scientific">Phocoenobacter uteri</name>
    <dbReference type="NCBI Taxonomy" id="146806"/>
    <lineage>
        <taxon>Bacteria</taxon>
        <taxon>Pseudomonadati</taxon>
        <taxon>Pseudomonadota</taxon>
        <taxon>Gammaproteobacteria</taxon>
        <taxon>Pasteurellales</taxon>
        <taxon>Pasteurellaceae</taxon>
        <taxon>Phocoenobacter</taxon>
    </lineage>
</organism>
<dbReference type="AlphaFoldDB" id="A0A379C9Z4"/>
<sequence>MSDEYLHGVRVTEISEGTRTVRTVATAIIGIVCTADDADAETFPLNKAILTTNPESLMGKAGKGGTLYRTLEAISTVVRTPCVIVRVPEDEEHLTANLIGTIGEDGVGTGMKAFLSAQSTLGVKPRIFAIPQLDTLDVATQLVAVAKKLHGMAYIKCHANNKEEAVAYRRNFGDREAFLIYGDFTNFNTHKNATDTAYATAYAAGLRAYTDKEIGWHKTISNMTIDGVSGVTKAISFDIQDSSTDANFLNSKEISCAINFNGFRIWGSRTCATDKLFAFEQYTRTAQIIRDTIGEAYDWAIDKPLTPILVKDMLEMINSKFRFWKSQGYVVGGSAWIDWGENSKDTLKDGQFYIKYDYCPVPSLENLNLKQYITDRYLVDFASQVAAA</sequence>
<keyword evidence="6" id="KW-1185">Reference proteome</keyword>
<dbReference type="OrthoDB" id="9767864at2"/>
<reference evidence="5 6" key="1">
    <citation type="submission" date="2018-06" db="EMBL/GenBank/DDBJ databases">
        <authorList>
            <consortium name="Pathogen Informatics"/>
            <person name="Doyle S."/>
        </authorList>
    </citation>
    <scope>NUCLEOTIDE SEQUENCE [LARGE SCALE GENOMIC DNA]</scope>
    <source>
        <strain evidence="5 6">NCTC12872</strain>
    </source>
</reference>
<evidence type="ECO:0000313" key="6">
    <source>
        <dbReference type="Proteomes" id="UP000255417"/>
    </source>
</evidence>
<feature type="domain" description="Tail sheath protein subtilisin-like" evidence="2">
    <location>
        <begin position="109"/>
        <end position="271"/>
    </location>
</feature>
<feature type="domain" description="Tail sheath protein Gp18-like" evidence="4">
    <location>
        <begin position="27"/>
        <end position="84"/>
    </location>
</feature>
<evidence type="ECO:0000256" key="1">
    <source>
        <dbReference type="ARBA" id="ARBA00008005"/>
    </source>
</evidence>
<feature type="domain" description="Tail sheath protein C-terminal" evidence="3">
    <location>
        <begin position="273"/>
        <end position="374"/>
    </location>
</feature>
<evidence type="ECO:0000259" key="2">
    <source>
        <dbReference type="Pfam" id="PF04984"/>
    </source>
</evidence>
<dbReference type="InterPro" id="IPR020287">
    <property type="entry name" value="Tail_sheath_C"/>
</dbReference>
<dbReference type="EMBL" id="UGTA01000001">
    <property type="protein sequence ID" value="SUB59081.1"/>
    <property type="molecule type" value="Genomic_DNA"/>
</dbReference>
<dbReference type="Proteomes" id="UP000255417">
    <property type="component" value="Unassembled WGS sequence"/>
</dbReference>
<evidence type="ECO:0000259" key="3">
    <source>
        <dbReference type="Pfam" id="PF17482"/>
    </source>
</evidence>
<comment type="similarity">
    <text evidence="1">Belongs to the myoviridae tail sheath protein family.</text>
</comment>
<dbReference type="Pfam" id="PF04984">
    <property type="entry name" value="Phage_sheath_1"/>
    <property type="match status" value="1"/>
</dbReference>
<dbReference type="InterPro" id="IPR052042">
    <property type="entry name" value="Tail_sheath_structural"/>
</dbReference>
<evidence type="ECO:0000313" key="5">
    <source>
        <dbReference type="EMBL" id="SUB59081.1"/>
    </source>
</evidence>
<dbReference type="InterPro" id="IPR054564">
    <property type="entry name" value="Gp18_domIII_N"/>
</dbReference>
<dbReference type="InterPro" id="IPR035089">
    <property type="entry name" value="Phage_sheath_subtilisin"/>
</dbReference>
<evidence type="ECO:0000259" key="4">
    <source>
        <dbReference type="Pfam" id="PF22671"/>
    </source>
</evidence>